<feature type="region of interest" description="Disordered" evidence="3">
    <location>
        <begin position="246"/>
        <end position="279"/>
    </location>
</feature>
<evidence type="ECO:0000256" key="2">
    <source>
        <dbReference type="ARBA" id="ARBA00023080"/>
    </source>
</evidence>
<feature type="compositionally biased region" description="Polar residues" evidence="3">
    <location>
        <begin position="254"/>
        <end position="273"/>
    </location>
</feature>
<evidence type="ECO:0000256" key="3">
    <source>
        <dbReference type="SAM" id="MobiDB-lite"/>
    </source>
</evidence>
<name>A0A4Q4J141_9SPHN</name>
<dbReference type="GO" id="GO:0006229">
    <property type="term" value="P:dUTP biosynthetic process"/>
    <property type="evidence" value="ECO:0007669"/>
    <property type="project" value="InterPro"/>
</dbReference>
<sequence length="279" mass="30145">MMGTTGFWSGETLSTRLPALIAPFDKDRIDCSAYTLSMGREIYVSPSDQSEDPESVTIRKLADGDAFTIPSGQFAFLLTEEIVEVPDDALGFISIKAKIKWRGLINVSGFHVDPGFKGRLIFSVYNAGPVPVHLRQGQPMFLLWLSSLDRPTKLGRKNAAQLSFPAELIPSISGELQSIAGINKKIKDVDKDLTSRIHAVEREQTYYRVIALILMLFVGAMVTNWVREGGLQQLLAASSTGLDQANDASVDPRVNSSGAIPSNAADSVSNSTEAGGGVK</sequence>
<dbReference type="Pfam" id="PF22769">
    <property type="entry name" value="DCD"/>
    <property type="match status" value="1"/>
</dbReference>
<comment type="caution">
    <text evidence="4">The sequence shown here is derived from an EMBL/GenBank/DDBJ whole genome shotgun (WGS) entry which is preliminary data.</text>
</comment>
<evidence type="ECO:0000256" key="1">
    <source>
        <dbReference type="ARBA" id="ARBA00022801"/>
    </source>
</evidence>
<dbReference type="CDD" id="cd07557">
    <property type="entry name" value="trimeric_dUTPase"/>
    <property type="match status" value="1"/>
</dbReference>
<organism evidence="4 5">
    <name type="scientific">Sphingobium indicum</name>
    <dbReference type="NCBI Taxonomy" id="332055"/>
    <lineage>
        <taxon>Bacteria</taxon>
        <taxon>Pseudomonadati</taxon>
        <taxon>Pseudomonadota</taxon>
        <taxon>Alphaproteobacteria</taxon>
        <taxon>Sphingomonadales</taxon>
        <taxon>Sphingomonadaceae</taxon>
        <taxon>Sphingobium</taxon>
    </lineage>
</organism>
<dbReference type="InterPro" id="IPR011962">
    <property type="entry name" value="dCTP_deaminase"/>
</dbReference>
<gene>
    <name evidence="4" type="ORF">EWH08_15910</name>
</gene>
<dbReference type="InterPro" id="IPR036157">
    <property type="entry name" value="dUTPase-like_sf"/>
</dbReference>
<reference evidence="4 5" key="1">
    <citation type="submission" date="2019-02" db="EMBL/GenBank/DDBJ databases">
        <authorList>
            <person name="Feng G."/>
        </authorList>
    </citation>
    <scope>NUCLEOTIDE SEQUENCE [LARGE SCALE GENOMIC DNA]</scope>
    <source>
        <strain evidence="4 5">DSM 26779</strain>
    </source>
</reference>
<dbReference type="Proteomes" id="UP000292734">
    <property type="component" value="Unassembled WGS sequence"/>
</dbReference>
<dbReference type="AlphaFoldDB" id="A0A4Q4J141"/>
<dbReference type="GO" id="GO:0008829">
    <property type="term" value="F:dCTP deaminase activity"/>
    <property type="evidence" value="ECO:0007669"/>
    <property type="project" value="InterPro"/>
</dbReference>
<evidence type="ECO:0000313" key="5">
    <source>
        <dbReference type="Proteomes" id="UP000292734"/>
    </source>
</evidence>
<protein>
    <submittedName>
        <fullName evidence="4">Deoxycytidine triphosphate deaminase</fullName>
    </submittedName>
</protein>
<accession>A0A4Q4J141</accession>
<dbReference type="SUPFAM" id="SSF51283">
    <property type="entry name" value="dUTPase-like"/>
    <property type="match status" value="1"/>
</dbReference>
<keyword evidence="2" id="KW-0546">Nucleotide metabolism</keyword>
<dbReference type="Gene3D" id="2.70.40.10">
    <property type="match status" value="1"/>
</dbReference>
<dbReference type="InterPro" id="IPR033704">
    <property type="entry name" value="dUTPase_trimeric"/>
</dbReference>
<keyword evidence="1" id="KW-0378">Hydrolase</keyword>
<dbReference type="EMBL" id="SEOM01000007">
    <property type="protein sequence ID" value="RYL99079.1"/>
    <property type="molecule type" value="Genomic_DNA"/>
</dbReference>
<evidence type="ECO:0000313" key="4">
    <source>
        <dbReference type="EMBL" id="RYL99079.1"/>
    </source>
</evidence>
<proteinExistence type="predicted"/>
<dbReference type="RefSeq" id="WP_129965616.1">
    <property type="nucleotide sequence ID" value="NZ_JACBZE010000008.1"/>
</dbReference>